<evidence type="ECO:0000256" key="5">
    <source>
        <dbReference type="ARBA" id="ARBA00023027"/>
    </source>
</evidence>
<dbReference type="Gene3D" id="3.40.50.720">
    <property type="entry name" value="NAD(P)-binding Rossmann-like Domain"/>
    <property type="match status" value="2"/>
</dbReference>
<dbReference type="EMBL" id="JAGSOG010000002">
    <property type="protein sequence ID" value="MBR7831778.1"/>
    <property type="molecule type" value="Genomic_DNA"/>
</dbReference>
<feature type="binding site" evidence="9">
    <location>
        <position position="207"/>
    </location>
    <ligand>
        <name>substrate</name>
    </ligand>
</feature>
<feature type="binding site" evidence="10">
    <location>
        <position position="35"/>
    </location>
    <ligand>
        <name>NAD(+)</name>
        <dbReference type="ChEBI" id="CHEBI:57540"/>
    </ligand>
</feature>
<name>A0A941IPB2_9ACTN</name>
<keyword evidence="13" id="KW-1185">Reference proteome</keyword>
<comment type="catalytic activity">
    <reaction evidence="6 7">
        <text>UDP-alpha-D-glucose + 2 NAD(+) + H2O = UDP-alpha-D-glucuronate + 2 NADH + 3 H(+)</text>
        <dbReference type="Rhea" id="RHEA:23596"/>
        <dbReference type="ChEBI" id="CHEBI:15377"/>
        <dbReference type="ChEBI" id="CHEBI:15378"/>
        <dbReference type="ChEBI" id="CHEBI:57540"/>
        <dbReference type="ChEBI" id="CHEBI:57945"/>
        <dbReference type="ChEBI" id="CHEBI:58052"/>
        <dbReference type="ChEBI" id="CHEBI:58885"/>
        <dbReference type="EC" id="1.1.1.22"/>
    </reaction>
</comment>
<reference evidence="12" key="1">
    <citation type="submission" date="2021-04" db="EMBL/GenBank/DDBJ databases">
        <title>Genome based classification of Actinospica acidithermotolerans sp. nov., an actinobacterium isolated from an Indonesian hot spring.</title>
        <authorList>
            <person name="Kusuma A.B."/>
            <person name="Putra K.E."/>
            <person name="Nafisah S."/>
            <person name="Loh J."/>
            <person name="Nouioui I."/>
            <person name="Goodfellow M."/>
        </authorList>
    </citation>
    <scope>NUCLEOTIDE SEQUENCE</scope>
    <source>
        <strain evidence="12">CSCA 57</strain>
    </source>
</reference>
<accession>A0A941IPB2</accession>
<evidence type="ECO:0000256" key="7">
    <source>
        <dbReference type="PIRNR" id="PIRNR000124"/>
    </source>
</evidence>
<feature type="binding site" evidence="10">
    <location>
        <position position="155"/>
    </location>
    <ligand>
        <name>NAD(+)</name>
        <dbReference type="ChEBI" id="CHEBI:57540"/>
    </ligand>
</feature>
<keyword evidence="5 7" id="KW-0520">NAD</keyword>
<organism evidence="12 13">
    <name type="scientific">Actinospica durhamensis</name>
    <dbReference type="NCBI Taxonomy" id="1508375"/>
    <lineage>
        <taxon>Bacteria</taxon>
        <taxon>Bacillati</taxon>
        <taxon>Actinomycetota</taxon>
        <taxon>Actinomycetes</taxon>
        <taxon>Catenulisporales</taxon>
        <taxon>Actinospicaceae</taxon>
        <taxon>Actinospica</taxon>
    </lineage>
</organism>
<feature type="binding site" evidence="9">
    <location>
        <position position="326"/>
    </location>
    <ligand>
        <name>substrate</name>
    </ligand>
</feature>
<keyword evidence="4 7" id="KW-0560">Oxidoreductase</keyword>
<dbReference type="Gene3D" id="1.20.5.100">
    <property type="entry name" value="Cytochrome c1, transmembrane anchor, C-terminal"/>
    <property type="match status" value="1"/>
</dbReference>
<dbReference type="GO" id="GO:0051287">
    <property type="term" value="F:NAD binding"/>
    <property type="evidence" value="ECO:0007669"/>
    <property type="project" value="InterPro"/>
</dbReference>
<gene>
    <name evidence="12" type="ORF">KDL01_00815</name>
</gene>
<dbReference type="InterPro" id="IPR001732">
    <property type="entry name" value="UDP-Glc/GDP-Man_DH_N"/>
</dbReference>
<dbReference type="AlphaFoldDB" id="A0A941IPB2"/>
<dbReference type="InterPro" id="IPR008927">
    <property type="entry name" value="6-PGluconate_DH-like_C_sf"/>
</dbReference>
<dbReference type="Pfam" id="PF03720">
    <property type="entry name" value="UDPG_MGDP_dh_C"/>
    <property type="match status" value="1"/>
</dbReference>
<protein>
    <recommendedName>
        <fullName evidence="3 7">UDP-glucose 6-dehydrogenase</fullName>
        <ecNumber evidence="3 7">1.1.1.22</ecNumber>
    </recommendedName>
</protein>
<evidence type="ECO:0000256" key="3">
    <source>
        <dbReference type="ARBA" id="ARBA00012954"/>
    </source>
</evidence>
<comment type="caution">
    <text evidence="12">The sequence shown here is derived from an EMBL/GenBank/DDBJ whole genome shotgun (WGS) entry which is preliminary data.</text>
</comment>
<evidence type="ECO:0000259" key="11">
    <source>
        <dbReference type="SMART" id="SM00984"/>
    </source>
</evidence>
<dbReference type="NCBIfam" id="TIGR03026">
    <property type="entry name" value="NDP-sugDHase"/>
    <property type="match status" value="1"/>
</dbReference>
<dbReference type="SMART" id="SM00984">
    <property type="entry name" value="UDPG_MGDP_dh_C"/>
    <property type="match status" value="1"/>
</dbReference>
<proteinExistence type="inferred from homology"/>
<evidence type="ECO:0000256" key="6">
    <source>
        <dbReference type="ARBA" id="ARBA00047473"/>
    </source>
</evidence>
<evidence type="ECO:0000256" key="2">
    <source>
        <dbReference type="ARBA" id="ARBA00006601"/>
    </source>
</evidence>
<feature type="binding site" evidence="10">
    <location>
        <position position="86"/>
    </location>
    <ligand>
        <name>NAD(+)</name>
        <dbReference type="ChEBI" id="CHEBI:57540"/>
    </ligand>
</feature>
<dbReference type="SUPFAM" id="SSF52413">
    <property type="entry name" value="UDP-glucose/GDP-mannose dehydrogenase C-terminal domain"/>
    <property type="match status" value="1"/>
</dbReference>
<evidence type="ECO:0000256" key="8">
    <source>
        <dbReference type="PIRSR" id="PIRSR500134-1"/>
    </source>
</evidence>
<dbReference type="InterPro" id="IPR014027">
    <property type="entry name" value="UDP-Glc/GDP-Man_DH_C"/>
</dbReference>
<dbReference type="Pfam" id="PF00984">
    <property type="entry name" value="UDPG_MGDP_dh"/>
    <property type="match status" value="1"/>
</dbReference>
<evidence type="ECO:0000313" key="12">
    <source>
        <dbReference type="EMBL" id="MBR7831778.1"/>
    </source>
</evidence>
<feature type="active site" description="Nucleophile" evidence="8">
    <location>
        <position position="263"/>
    </location>
</feature>
<dbReference type="GO" id="GO:0000271">
    <property type="term" value="P:polysaccharide biosynthetic process"/>
    <property type="evidence" value="ECO:0007669"/>
    <property type="project" value="InterPro"/>
</dbReference>
<dbReference type="SUPFAM" id="SSF51735">
    <property type="entry name" value="NAD(P)-binding Rossmann-fold domains"/>
    <property type="match status" value="1"/>
</dbReference>
<comment type="similarity">
    <text evidence="2 7">Belongs to the UDP-glucose/GDP-mannose dehydrogenase family.</text>
</comment>
<dbReference type="InterPro" id="IPR028357">
    <property type="entry name" value="UDPglc_DH_bac"/>
</dbReference>
<evidence type="ECO:0000256" key="10">
    <source>
        <dbReference type="PIRSR" id="PIRSR500134-3"/>
    </source>
</evidence>
<comment type="pathway">
    <text evidence="1">Nucleotide-sugar biosynthesis; UDP-alpha-D-glucuronate biosynthesis; UDP-alpha-D-glucuronate from UDP-alpha-D-glucose: step 1/1.</text>
</comment>
<evidence type="ECO:0000256" key="4">
    <source>
        <dbReference type="ARBA" id="ARBA00023002"/>
    </source>
</evidence>
<feature type="binding site" evidence="9">
    <location>
        <position position="260"/>
    </location>
    <ligand>
        <name>substrate</name>
    </ligand>
</feature>
<evidence type="ECO:0000313" key="13">
    <source>
        <dbReference type="Proteomes" id="UP000675781"/>
    </source>
</evidence>
<dbReference type="EC" id="1.1.1.22" evidence="3 7"/>
<feature type="binding site" evidence="9">
    <location>
        <begin position="152"/>
        <end position="155"/>
    </location>
    <ligand>
        <name>substrate</name>
    </ligand>
</feature>
<feature type="binding site" evidence="10">
    <location>
        <position position="333"/>
    </location>
    <ligand>
        <name>NAD(+)</name>
        <dbReference type="ChEBI" id="CHEBI:57540"/>
    </ligand>
</feature>
<dbReference type="Proteomes" id="UP000675781">
    <property type="component" value="Unassembled WGS sequence"/>
</dbReference>
<dbReference type="PANTHER" id="PTHR43750:SF3">
    <property type="entry name" value="UDP-GLUCOSE 6-DEHYDROGENASE TUAD"/>
    <property type="match status" value="1"/>
</dbReference>
<dbReference type="PIRSF" id="PIRSF500134">
    <property type="entry name" value="UDPglc_DH_bac"/>
    <property type="match status" value="1"/>
</dbReference>
<feature type="binding site" evidence="10">
    <location>
        <position position="266"/>
    </location>
    <ligand>
        <name>NAD(+)</name>
        <dbReference type="ChEBI" id="CHEBI:57540"/>
    </ligand>
</feature>
<dbReference type="InterPro" id="IPR017476">
    <property type="entry name" value="UDP-Glc/GDP-Man"/>
</dbReference>
<dbReference type="PIRSF" id="PIRSF000124">
    <property type="entry name" value="UDPglc_GDPman_dh"/>
    <property type="match status" value="1"/>
</dbReference>
<sequence>MKISVIGTNYLGATTAAGLAEFGFDVVGVDIDEARVKVLGSGRAPLYEPGLDELLRKHTDSGRLRFTTDYREVADWAQVFFICVGTPQGAHGAADLSQVQAVVDTLAPLLTGPALVVGRSTVPVGTAAWIGRRFAERTGDLPGLEVAWQPEFLREAHAVEDTLHPDRLVFGVCSESAERTLREIFARPIDEGSPVIVTDRETAELVKAAANSFLAMKISYINALAGLCETVGADVSTLADALGHDKRIGRGSLSAGPGYGGGCLPKDLHAFTARAEELGSTELGGLLRQVDLINSARQARIVGVLAEALEGGLEGKAIAVLGAAFKAETDDIRESPALSVAELIRARGAAVTLFDPQAMENARRAFPLITYADSAVDACVGAHAVVHLTDWPQFRELDPRALREVVANPVLIDARLSLDLDAWSEAGWACHPRTAKA</sequence>
<dbReference type="PANTHER" id="PTHR43750">
    <property type="entry name" value="UDP-GLUCOSE 6-DEHYDROGENASE TUAD"/>
    <property type="match status" value="1"/>
</dbReference>
<feature type="binding site" evidence="10">
    <location>
        <position position="30"/>
    </location>
    <ligand>
        <name>NAD(+)</name>
        <dbReference type="ChEBI" id="CHEBI:57540"/>
    </ligand>
</feature>
<evidence type="ECO:0000256" key="1">
    <source>
        <dbReference type="ARBA" id="ARBA00004701"/>
    </source>
</evidence>
<dbReference type="Pfam" id="PF03721">
    <property type="entry name" value="UDPG_MGDP_dh_N"/>
    <property type="match status" value="1"/>
</dbReference>
<dbReference type="SUPFAM" id="SSF48179">
    <property type="entry name" value="6-phosphogluconate dehydrogenase C-terminal domain-like"/>
    <property type="match status" value="1"/>
</dbReference>
<dbReference type="InterPro" id="IPR014026">
    <property type="entry name" value="UDP-Glc/GDP-Man_DH_dimer"/>
</dbReference>
<evidence type="ECO:0000256" key="9">
    <source>
        <dbReference type="PIRSR" id="PIRSR500134-2"/>
    </source>
</evidence>
<dbReference type="GO" id="GO:0003979">
    <property type="term" value="F:UDP-glucose 6-dehydrogenase activity"/>
    <property type="evidence" value="ECO:0007669"/>
    <property type="project" value="UniProtKB-EC"/>
</dbReference>
<feature type="binding site" evidence="10">
    <location>
        <position position="121"/>
    </location>
    <ligand>
        <name>NAD(+)</name>
        <dbReference type="ChEBI" id="CHEBI:57540"/>
    </ligand>
</feature>
<dbReference type="InterPro" id="IPR036220">
    <property type="entry name" value="UDP-Glc/GDP-Man_DH_C_sf"/>
</dbReference>
<feature type="domain" description="UDP-glucose/GDP-mannose dehydrogenase C-terminal" evidence="11">
    <location>
        <begin position="319"/>
        <end position="420"/>
    </location>
</feature>
<dbReference type="InterPro" id="IPR036291">
    <property type="entry name" value="NAD(P)-bd_dom_sf"/>
</dbReference>